<feature type="region of interest" description="Disordered" evidence="1">
    <location>
        <begin position="1"/>
        <end position="23"/>
    </location>
</feature>
<feature type="compositionally biased region" description="Pro residues" evidence="1">
    <location>
        <begin position="748"/>
        <end position="778"/>
    </location>
</feature>
<reference evidence="3" key="1">
    <citation type="journal article" date="2016" name="Nat. Genet.">
        <title>A high-quality carrot genome assembly provides new insights into carotenoid accumulation and asterid genome evolution.</title>
        <authorList>
            <person name="Iorizzo M."/>
            <person name="Ellison S."/>
            <person name="Senalik D."/>
            <person name="Zeng P."/>
            <person name="Satapoomin P."/>
            <person name="Huang J."/>
            <person name="Bowman M."/>
            <person name="Iovene M."/>
            <person name="Sanseverino W."/>
            <person name="Cavagnaro P."/>
            <person name="Yildiz M."/>
            <person name="Macko-Podgorni A."/>
            <person name="Moranska E."/>
            <person name="Grzebelus E."/>
            <person name="Grzebelus D."/>
            <person name="Ashrafi H."/>
            <person name="Zheng Z."/>
            <person name="Cheng S."/>
            <person name="Spooner D."/>
            <person name="Van Deynze A."/>
            <person name="Simon P."/>
        </authorList>
    </citation>
    <scope>NUCLEOTIDE SEQUENCE</scope>
    <source>
        <tissue evidence="3">Leaf</tissue>
    </source>
</reference>
<dbReference type="GO" id="GO:0006351">
    <property type="term" value="P:DNA-templated transcription"/>
    <property type="evidence" value="ECO:0007669"/>
    <property type="project" value="TreeGrafter"/>
</dbReference>
<dbReference type="GO" id="GO:0005634">
    <property type="term" value="C:nucleus"/>
    <property type="evidence" value="ECO:0007669"/>
    <property type="project" value="TreeGrafter"/>
</dbReference>
<organism evidence="3 4">
    <name type="scientific">Daucus carota subsp. sativus</name>
    <name type="common">Carrot</name>
    <dbReference type="NCBI Taxonomy" id="79200"/>
    <lineage>
        <taxon>Eukaryota</taxon>
        <taxon>Viridiplantae</taxon>
        <taxon>Streptophyta</taxon>
        <taxon>Embryophyta</taxon>
        <taxon>Tracheophyta</taxon>
        <taxon>Spermatophyta</taxon>
        <taxon>Magnoliopsida</taxon>
        <taxon>eudicotyledons</taxon>
        <taxon>Gunneridae</taxon>
        <taxon>Pentapetalae</taxon>
        <taxon>asterids</taxon>
        <taxon>campanulids</taxon>
        <taxon>Apiales</taxon>
        <taxon>Apiaceae</taxon>
        <taxon>Apioideae</taxon>
        <taxon>Scandiceae</taxon>
        <taxon>Daucinae</taxon>
        <taxon>Daucus</taxon>
        <taxon>Daucus sect. Daucus</taxon>
    </lineage>
</organism>
<evidence type="ECO:0000256" key="1">
    <source>
        <dbReference type="SAM" id="MobiDB-lite"/>
    </source>
</evidence>
<dbReference type="CDD" id="cd21538">
    <property type="entry name" value="SPOC_TFIIS"/>
    <property type="match status" value="1"/>
</dbReference>
<protein>
    <recommendedName>
        <fullName evidence="2">Spen paralogue and orthologue SPOC C-terminal domain-containing protein</fullName>
    </recommendedName>
</protein>
<evidence type="ECO:0000313" key="3">
    <source>
        <dbReference type="EMBL" id="WOG96596.1"/>
    </source>
</evidence>
<accession>A0AAF0WX71</accession>
<evidence type="ECO:0000259" key="2">
    <source>
        <dbReference type="Pfam" id="PF07744"/>
    </source>
</evidence>
<dbReference type="EMBL" id="CP093346">
    <property type="protein sequence ID" value="WOG96596.1"/>
    <property type="molecule type" value="Genomic_DNA"/>
</dbReference>
<sequence length="846" mass="92112">MWHDKEQNCRSSDLKASPKKSFGDYDCSKVLSPSGNHLDSFNGFSGKRKAAAIDLTHKSNIKEFRSPVRVNEQESKNGVHAKKSFGEQETSNPQFKNYDNYYGTGFIKDWPISDADSQRNPTDKSNDASSSVPDDSLCHKEGPSSTMMPVGKSFMLITQQARECQNEVPVCRAMLGFQSGKAYKSDEQNHVRSPQKAGSPEMRISKNTSVDDMSRNGSRHDKLVENCQKILQHEGPSIADESIKLSSGEPLITFTDKLWDGRVQLSSSVTVSAVAFFKSGEKLPDTTWSGFIEVKGKVRLEAFEKYVQDLPRSRNRGLMVISLCWQEGSPETDIAGMKEVSNGYKKGSKVGYAQLSAGTDIYICPHSSTIITILSKYGFFKGVSATEDKQEPLIGCVVWRKSQVCLNPVSKTSESRCKSSSVQPIASVSGTLSNQVAGKKSNPTQPGQQTKSTQHVTAVSTLSLEHAGGIGNEIKKIESNDHSEIKRSSPADIPATPINVPVTRVAQKTSVPFLGPGQASTGALSEVKGSLSAISGVEHSKVNWQEKNSLVSVQYNAKKSCSPTFDEDDLPEYDFGIARGISSTALSRGVGASMLDMKLLAMGNLKETGLVATSMAAVHTISAPSQSSDNITYPTYHSAPYQEKASPGVCERVSERSRNHNWEEQCSAQGKATAVPPTAAFISPEVSCTSLTKNKFLYDDDDDDMPEWCPPEPYKQTMGEANRLSMPVPQKLHNSSFTNTSSVIPQPVILPPPPPRPAILPPPPPRPTILPPPPPRPPVHSQFSYQQLHPAVQVPNASSLPTPVPIQSSPSILSGFNADSALRPQSSSDIRPRYQFSGRGDWKPRH</sequence>
<feature type="compositionally biased region" description="Polar residues" evidence="1">
    <location>
        <begin position="795"/>
        <end position="814"/>
    </location>
</feature>
<feature type="compositionally biased region" description="Polar residues" evidence="1">
    <location>
        <begin position="733"/>
        <end position="742"/>
    </location>
</feature>
<feature type="compositionally biased region" description="Polar residues" evidence="1">
    <location>
        <begin position="87"/>
        <end position="96"/>
    </location>
</feature>
<evidence type="ECO:0000313" key="4">
    <source>
        <dbReference type="Proteomes" id="UP000077755"/>
    </source>
</evidence>
<feature type="region of interest" description="Disordered" evidence="1">
    <location>
        <begin position="112"/>
        <end position="149"/>
    </location>
</feature>
<feature type="domain" description="Spen paralogue and orthologue SPOC C-terminal" evidence="2">
    <location>
        <begin position="256"/>
        <end position="400"/>
    </location>
</feature>
<feature type="region of interest" description="Disordered" evidence="1">
    <location>
        <begin position="733"/>
        <end position="846"/>
    </location>
</feature>
<dbReference type="InterPro" id="IPR012921">
    <property type="entry name" value="SPOC_C"/>
</dbReference>
<dbReference type="PANTHER" id="PTHR11477">
    <property type="entry name" value="TRANSCRIPTION FACTOR S-II ZINC FINGER DOMAIN-CONTAINING PROTEIN"/>
    <property type="match status" value="1"/>
</dbReference>
<keyword evidence="4" id="KW-1185">Reference proteome</keyword>
<proteinExistence type="predicted"/>
<dbReference type="Pfam" id="PF07744">
    <property type="entry name" value="SPOC"/>
    <property type="match status" value="1"/>
</dbReference>
<dbReference type="AlphaFoldDB" id="A0AAF0WX71"/>
<feature type="region of interest" description="Disordered" evidence="1">
    <location>
        <begin position="69"/>
        <end position="96"/>
    </location>
</feature>
<dbReference type="PANTHER" id="PTHR11477:SF37">
    <property type="entry name" value="SPEN PARALOGUE AND ORTHOLOGUE SPOC C-TERMINAL DOMAIN-CONTAINING PROTEIN"/>
    <property type="match status" value="1"/>
</dbReference>
<gene>
    <name evidence="3" type="ORF">DCAR_0415932</name>
</gene>
<feature type="region of interest" description="Disordered" evidence="1">
    <location>
        <begin position="184"/>
        <end position="216"/>
    </location>
</feature>
<reference evidence="3" key="2">
    <citation type="submission" date="2022-03" db="EMBL/GenBank/DDBJ databases">
        <title>Draft title - Genomic analysis of global carrot germplasm unveils the trajectory of domestication and the origin of high carotenoid orange carrot.</title>
        <authorList>
            <person name="Iorizzo M."/>
            <person name="Ellison S."/>
            <person name="Senalik D."/>
            <person name="Macko-Podgorni A."/>
            <person name="Grzebelus D."/>
            <person name="Bostan H."/>
            <person name="Rolling W."/>
            <person name="Curaba J."/>
            <person name="Simon P."/>
        </authorList>
    </citation>
    <scope>NUCLEOTIDE SEQUENCE</scope>
    <source>
        <tissue evidence="3">Leaf</tissue>
    </source>
</reference>
<dbReference type="KEGG" id="dcr:108219194"/>
<feature type="region of interest" description="Disordered" evidence="1">
    <location>
        <begin position="432"/>
        <end position="454"/>
    </location>
</feature>
<name>A0AAF0WX71_DAUCS</name>
<dbReference type="Proteomes" id="UP000077755">
    <property type="component" value="Chromosome 4"/>
</dbReference>